<comment type="caution">
    <text evidence="2">The sequence shown here is derived from an EMBL/GenBank/DDBJ whole genome shotgun (WGS) entry which is preliminary data.</text>
</comment>
<feature type="compositionally biased region" description="Polar residues" evidence="1">
    <location>
        <begin position="218"/>
        <end position="230"/>
    </location>
</feature>
<accession>A0A1W0WVV6</accession>
<evidence type="ECO:0000313" key="3">
    <source>
        <dbReference type="Proteomes" id="UP000192578"/>
    </source>
</evidence>
<dbReference type="EMBL" id="MTYJ01000040">
    <property type="protein sequence ID" value="OQV19334.1"/>
    <property type="molecule type" value="Genomic_DNA"/>
</dbReference>
<evidence type="ECO:0000313" key="2">
    <source>
        <dbReference type="EMBL" id="OQV19334.1"/>
    </source>
</evidence>
<feature type="region of interest" description="Disordered" evidence="1">
    <location>
        <begin position="185"/>
        <end position="230"/>
    </location>
</feature>
<name>A0A1W0WVV6_HYPEX</name>
<organism evidence="2 3">
    <name type="scientific">Hypsibius exemplaris</name>
    <name type="common">Freshwater tardigrade</name>
    <dbReference type="NCBI Taxonomy" id="2072580"/>
    <lineage>
        <taxon>Eukaryota</taxon>
        <taxon>Metazoa</taxon>
        <taxon>Ecdysozoa</taxon>
        <taxon>Tardigrada</taxon>
        <taxon>Eutardigrada</taxon>
        <taxon>Parachela</taxon>
        <taxon>Hypsibioidea</taxon>
        <taxon>Hypsibiidae</taxon>
        <taxon>Hypsibius</taxon>
    </lineage>
</organism>
<dbReference type="AlphaFoldDB" id="A0A1W0WVV6"/>
<dbReference type="Proteomes" id="UP000192578">
    <property type="component" value="Unassembled WGS sequence"/>
</dbReference>
<feature type="region of interest" description="Disordered" evidence="1">
    <location>
        <begin position="1"/>
        <end position="88"/>
    </location>
</feature>
<keyword evidence="3" id="KW-1185">Reference proteome</keyword>
<protein>
    <submittedName>
        <fullName evidence="2">Uncharacterized protein</fullName>
    </submittedName>
</protein>
<reference evidence="3" key="1">
    <citation type="submission" date="2017-01" db="EMBL/GenBank/DDBJ databases">
        <title>Comparative genomics of anhydrobiosis in the tardigrade Hypsibius dujardini.</title>
        <authorList>
            <person name="Yoshida Y."/>
            <person name="Koutsovoulos G."/>
            <person name="Laetsch D."/>
            <person name="Stevens L."/>
            <person name="Kumar S."/>
            <person name="Horikawa D."/>
            <person name="Ishino K."/>
            <person name="Komine S."/>
            <person name="Tomita M."/>
            <person name="Blaxter M."/>
            <person name="Arakawa K."/>
        </authorList>
    </citation>
    <scope>NUCLEOTIDE SEQUENCE [LARGE SCALE GENOMIC DNA]</scope>
    <source>
        <strain evidence="3">Z151</strain>
    </source>
</reference>
<proteinExistence type="predicted"/>
<evidence type="ECO:0000256" key="1">
    <source>
        <dbReference type="SAM" id="MobiDB-lite"/>
    </source>
</evidence>
<gene>
    <name evidence="2" type="ORF">BV898_06570</name>
</gene>
<sequence>MERTKRKLSSPTPQENPARRKPCSALSENDFSDSRQRHHQVAPPSPTSGVGGAPLSYDADESDTDEMAPIFSPEKRRNAQVGDADGTYQARDDGCQTYISMPNDFDFSHCMEVIRQMSSGSTGIAAQAVNWSHRDKEFSPTDGSESDGFGEFSSFMDDNAVSSRHRLGSIDQTKMITSLGLHTPNLSPIRYDDDDPQSGTQNGQENIRMKSPGVSPIRSLSMSFCDISSP</sequence>